<dbReference type="HOGENOM" id="CLU_2041041_0_0_1"/>
<evidence type="ECO:0000313" key="4">
    <source>
        <dbReference type="EnsemblMetazoa" id="tetur30g02010.1"/>
    </source>
</evidence>
<dbReference type="Pfam" id="PF16916">
    <property type="entry name" value="ZT_dimer"/>
    <property type="match status" value="1"/>
</dbReference>
<evidence type="ECO:0000256" key="2">
    <source>
        <dbReference type="ARBA" id="ARBA00022833"/>
    </source>
</evidence>
<dbReference type="GO" id="GO:0016020">
    <property type="term" value="C:membrane"/>
    <property type="evidence" value="ECO:0007669"/>
    <property type="project" value="TreeGrafter"/>
</dbReference>
<dbReference type="GO" id="GO:0005385">
    <property type="term" value="F:zinc ion transmembrane transporter activity"/>
    <property type="evidence" value="ECO:0007669"/>
    <property type="project" value="TreeGrafter"/>
</dbReference>
<dbReference type="Proteomes" id="UP000015104">
    <property type="component" value="Unassembled WGS sequence"/>
</dbReference>
<evidence type="ECO:0000259" key="3">
    <source>
        <dbReference type="Pfam" id="PF16916"/>
    </source>
</evidence>
<dbReference type="PANTHER" id="PTHR45820">
    <property type="entry name" value="FI23527P1"/>
    <property type="match status" value="1"/>
</dbReference>
<keyword evidence="2" id="KW-0862">Zinc</keyword>
<protein>
    <recommendedName>
        <fullName evidence="3">Cation efflux protein cytoplasmic domain-containing protein</fullName>
    </recommendedName>
</protein>
<sequence length="121" mass="13685">MLSSLARVVIRLSAFSSFGKCERMATELIQLTWPLLSESAMILLQTVPTHIEVEDLLETLTKEIKGALAVHEFHVWQLTGDLIIASAHIQVQNLQDYMRIAEKVKEFFHNVKFSFKSAQGA</sequence>
<accession>T1L0U7</accession>
<dbReference type="eggNOG" id="KOG1483">
    <property type="taxonomic scope" value="Eukaryota"/>
</dbReference>
<dbReference type="InterPro" id="IPR027470">
    <property type="entry name" value="Cation_efflux_CTD"/>
</dbReference>
<reference evidence="5" key="1">
    <citation type="submission" date="2011-08" db="EMBL/GenBank/DDBJ databases">
        <authorList>
            <person name="Rombauts S."/>
        </authorList>
    </citation>
    <scope>NUCLEOTIDE SEQUENCE</scope>
    <source>
        <strain evidence="5">London</strain>
    </source>
</reference>
<evidence type="ECO:0000256" key="1">
    <source>
        <dbReference type="ARBA" id="ARBA00008873"/>
    </source>
</evidence>
<reference evidence="4" key="2">
    <citation type="submission" date="2015-06" db="UniProtKB">
        <authorList>
            <consortium name="EnsemblMetazoa"/>
        </authorList>
    </citation>
    <scope>IDENTIFICATION</scope>
</reference>
<evidence type="ECO:0000313" key="5">
    <source>
        <dbReference type="Proteomes" id="UP000015104"/>
    </source>
</evidence>
<comment type="similarity">
    <text evidence="1">Belongs to the cation diffusion facilitator (CDF) transporter (TC 2.A.4) family. SLC30A subfamily.</text>
</comment>
<dbReference type="PANTHER" id="PTHR45820:SF4">
    <property type="entry name" value="ZINC TRANSPORTER 63C, ISOFORM F"/>
    <property type="match status" value="1"/>
</dbReference>
<feature type="domain" description="Cation efflux protein cytoplasmic" evidence="3">
    <location>
        <begin position="50"/>
        <end position="106"/>
    </location>
</feature>
<proteinExistence type="inferred from homology"/>
<dbReference type="EnsemblMetazoa" id="tetur30g02010.1">
    <property type="protein sequence ID" value="tetur30g02010.1"/>
    <property type="gene ID" value="tetur30g02010"/>
</dbReference>
<keyword evidence="5" id="KW-1185">Reference proteome</keyword>
<dbReference type="EMBL" id="CAEY01000872">
    <property type="status" value="NOT_ANNOTATED_CDS"/>
    <property type="molecule type" value="Genomic_DNA"/>
</dbReference>
<dbReference type="GO" id="GO:0010312">
    <property type="term" value="P:detoxification of zinc ion"/>
    <property type="evidence" value="ECO:0007669"/>
    <property type="project" value="TreeGrafter"/>
</dbReference>
<dbReference type="AlphaFoldDB" id="T1L0U7"/>
<name>T1L0U7_TETUR</name>
<dbReference type="GO" id="GO:0006882">
    <property type="term" value="P:intracellular zinc ion homeostasis"/>
    <property type="evidence" value="ECO:0007669"/>
    <property type="project" value="TreeGrafter"/>
</dbReference>
<organism evidence="4 5">
    <name type="scientific">Tetranychus urticae</name>
    <name type="common">Two-spotted spider mite</name>
    <dbReference type="NCBI Taxonomy" id="32264"/>
    <lineage>
        <taxon>Eukaryota</taxon>
        <taxon>Metazoa</taxon>
        <taxon>Ecdysozoa</taxon>
        <taxon>Arthropoda</taxon>
        <taxon>Chelicerata</taxon>
        <taxon>Arachnida</taxon>
        <taxon>Acari</taxon>
        <taxon>Acariformes</taxon>
        <taxon>Trombidiformes</taxon>
        <taxon>Prostigmata</taxon>
        <taxon>Eleutherengona</taxon>
        <taxon>Raphignathae</taxon>
        <taxon>Tetranychoidea</taxon>
        <taxon>Tetranychidae</taxon>
        <taxon>Tetranychus</taxon>
    </lineage>
</organism>